<dbReference type="EMBL" id="JAIZAY010000001">
    <property type="protein sequence ID" value="KAJ8048234.1"/>
    <property type="molecule type" value="Genomic_DNA"/>
</dbReference>
<dbReference type="PANTHER" id="PTHR21301">
    <property type="entry name" value="REVERSE TRANSCRIPTASE"/>
    <property type="match status" value="1"/>
</dbReference>
<organism evidence="2 3">
    <name type="scientific">Holothuria leucospilota</name>
    <name type="common">Black long sea cucumber</name>
    <name type="synonym">Mertensiothuria leucospilota</name>
    <dbReference type="NCBI Taxonomy" id="206669"/>
    <lineage>
        <taxon>Eukaryota</taxon>
        <taxon>Metazoa</taxon>
        <taxon>Echinodermata</taxon>
        <taxon>Eleutherozoa</taxon>
        <taxon>Echinozoa</taxon>
        <taxon>Holothuroidea</taxon>
        <taxon>Aspidochirotacea</taxon>
        <taxon>Aspidochirotida</taxon>
        <taxon>Holothuriidae</taxon>
        <taxon>Holothuria</taxon>
    </lineage>
</organism>
<keyword evidence="3" id="KW-1185">Reference proteome</keyword>
<dbReference type="InterPro" id="IPR035901">
    <property type="entry name" value="GIY-YIG_endonuc_sf"/>
</dbReference>
<dbReference type="Pfam" id="PF01541">
    <property type="entry name" value="GIY-YIG"/>
    <property type="match status" value="1"/>
</dbReference>
<sequence length="727" mass="82941">MPPCVDRLSLRESILTFERNLRLSEFFYSDEESDKAFDNSVAKFREKSTWSPPPNREKFLDAYVSVIINEIMNAPEQRAFSNLSVDERAALSDLKANCDIVIREADKGSAVVVMDRDLYIKEGYRQLDDPLVYERVSEAVLSDTESEIAALAGKLYRADILTEDMFKFAIRTDTRPARFYLLPKVHEPGVPGRPVVSACGSATEGLSEIVDHFLQPFIPSIPSYIKDTEDFIRKVRGLGSIPHDAFLVTIDVVALYPSIPHNDGISALRTFLSERHVPRASVNGICDMCEIVLKRNVFEFNSEFFLQTSGTAIGTKMAPAYANIFMGVLERDLLAALSFQPEVWFRFIDDIFMIWTHGREKLLHFLEFINSAHPCIKFTCDYSLSSVHFLDVQVSTSQDGGIVTDLYTKPTDTHQFLLATSCHPNHTKRSIPYSQALRILRICSRIETARERCRQLIDYLVRRGYNRRKVQQQVDRAFKNFTTPMTPKISKGKPLFFTVQYHPALPDIKGILTKFLPLLHQSDRLKLAVPAAPVMSFSQPPNLKRSLCRAKLFDPSRVDLNMAVDPCRCCAKNRCQICGLLVCSDVVMSNSSGKNFKCKNSSTTCDSLWVIYVISCPVCQLQYVGRSNNFRLRINGHKSDFRLYRAGTSNKLDSKSLYDHLILHNCESFKVQIVDRIFKVDRDKGALEKLLTAKEREWIWKLDTVTPKGLNMDDGFYCQNKHFRKVR</sequence>
<dbReference type="PANTHER" id="PTHR21301:SF10">
    <property type="entry name" value="REVERSE TRANSCRIPTASE DOMAIN-CONTAINING PROTEIN"/>
    <property type="match status" value="1"/>
</dbReference>
<dbReference type="InterPro" id="IPR058912">
    <property type="entry name" value="HTH_animal"/>
</dbReference>
<dbReference type="Pfam" id="PF26215">
    <property type="entry name" value="HTH_animal"/>
    <property type="match status" value="1"/>
</dbReference>
<evidence type="ECO:0000313" key="3">
    <source>
        <dbReference type="Proteomes" id="UP001152320"/>
    </source>
</evidence>
<dbReference type="AlphaFoldDB" id="A0A9Q1CPG6"/>
<dbReference type="InterPro" id="IPR000305">
    <property type="entry name" value="GIY-YIG_endonuc"/>
</dbReference>
<dbReference type="Pfam" id="PF00078">
    <property type="entry name" value="RVT_1"/>
    <property type="match status" value="1"/>
</dbReference>
<protein>
    <recommendedName>
        <fullName evidence="1">Reverse transcriptase domain-containing protein</fullName>
    </recommendedName>
</protein>
<dbReference type="PROSITE" id="PS50878">
    <property type="entry name" value="RT_POL"/>
    <property type="match status" value="1"/>
</dbReference>
<evidence type="ECO:0000259" key="1">
    <source>
        <dbReference type="PROSITE" id="PS50878"/>
    </source>
</evidence>
<dbReference type="Gene3D" id="3.40.1440.10">
    <property type="entry name" value="GIY-YIG endonuclease"/>
    <property type="match status" value="1"/>
</dbReference>
<dbReference type="OrthoDB" id="8946688at2759"/>
<accession>A0A9Q1CPG6</accession>
<dbReference type="Proteomes" id="UP001152320">
    <property type="component" value="Chromosome 1"/>
</dbReference>
<dbReference type="CDD" id="cd10442">
    <property type="entry name" value="GIY-YIG_PLEs"/>
    <property type="match status" value="1"/>
</dbReference>
<dbReference type="InterPro" id="IPR000477">
    <property type="entry name" value="RT_dom"/>
</dbReference>
<comment type="caution">
    <text evidence="2">The sequence shown here is derived from an EMBL/GenBank/DDBJ whole genome shotgun (WGS) entry which is preliminary data.</text>
</comment>
<feature type="domain" description="Reverse transcriptase" evidence="1">
    <location>
        <begin position="163"/>
        <end position="403"/>
    </location>
</feature>
<gene>
    <name evidence="2" type="ORF">HOLleu_00468</name>
</gene>
<reference evidence="2" key="1">
    <citation type="submission" date="2021-10" db="EMBL/GenBank/DDBJ databases">
        <title>Tropical sea cucumber genome reveals ecological adaptation and Cuvierian tubules defense mechanism.</title>
        <authorList>
            <person name="Chen T."/>
        </authorList>
    </citation>
    <scope>NUCLEOTIDE SEQUENCE</scope>
    <source>
        <strain evidence="2">Nanhai2018</strain>
        <tissue evidence="2">Muscle</tissue>
    </source>
</reference>
<proteinExistence type="predicted"/>
<name>A0A9Q1CPG6_HOLLE</name>
<evidence type="ECO:0000313" key="2">
    <source>
        <dbReference type="EMBL" id="KAJ8048234.1"/>
    </source>
</evidence>